<comment type="caution">
    <text evidence="1">The sequence shown here is derived from an EMBL/GenBank/DDBJ whole genome shotgun (WGS) entry which is preliminary data.</text>
</comment>
<reference evidence="1 2" key="1">
    <citation type="journal article" date="2019" name="Int. J. Syst. Evol. Microbiol.">
        <title>The Global Catalogue of Microorganisms (GCM) 10K type strain sequencing project: providing services to taxonomists for standard genome sequencing and annotation.</title>
        <authorList>
            <consortium name="The Broad Institute Genomics Platform"/>
            <consortium name="The Broad Institute Genome Sequencing Center for Infectious Disease"/>
            <person name="Wu L."/>
            <person name="Ma J."/>
        </authorList>
    </citation>
    <scope>NUCLEOTIDE SEQUENCE [LARGE SCALE GENOMIC DNA]</scope>
    <source>
        <strain evidence="1 2">JCM 13850</strain>
    </source>
</reference>
<dbReference type="RefSeq" id="WP_344284976.1">
    <property type="nucleotide sequence ID" value="NZ_BAAAMR010000212.1"/>
</dbReference>
<gene>
    <name evidence="1" type="ORF">GCM10009727_95860</name>
</gene>
<sequence length="40" mass="4002">MSRKVRIKVTVVAVLTALIAGAMLATGSGEPAAHALGAIR</sequence>
<organism evidence="1 2">
    <name type="scientific">Actinomadura napierensis</name>
    <dbReference type="NCBI Taxonomy" id="267854"/>
    <lineage>
        <taxon>Bacteria</taxon>
        <taxon>Bacillati</taxon>
        <taxon>Actinomycetota</taxon>
        <taxon>Actinomycetes</taxon>
        <taxon>Streptosporangiales</taxon>
        <taxon>Thermomonosporaceae</taxon>
        <taxon>Actinomadura</taxon>
    </lineage>
</organism>
<keyword evidence="2" id="KW-1185">Reference proteome</keyword>
<dbReference type="EMBL" id="BAAAMR010000212">
    <property type="protein sequence ID" value="GAA2170981.1"/>
    <property type="molecule type" value="Genomic_DNA"/>
</dbReference>
<accession>A0ABN3AKU8</accession>
<dbReference type="Proteomes" id="UP001501020">
    <property type="component" value="Unassembled WGS sequence"/>
</dbReference>
<name>A0ABN3AKU8_9ACTN</name>
<evidence type="ECO:0000313" key="2">
    <source>
        <dbReference type="Proteomes" id="UP001501020"/>
    </source>
</evidence>
<protein>
    <submittedName>
        <fullName evidence="1">Uncharacterized protein</fullName>
    </submittedName>
</protein>
<evidence type="ECO:0000313" key="1">
    <source>
        <dbReference type="EMBL" id="GAA2170981.1"/>
    </source>
</evidence>
<proteinExistence type="predicted"/>